<accession>A0AAD1AEF0</accession>
<feature type="transmembrane region" description="Helical" evidence="1">
    <location>
        <begin position="208"/>
        <end position="228"/>
    </location>
</feature>
<organism evidence="2 3">
    <name type="scientific">Rathayibacter iranicus</name>
    <dbReference type="NCBI Taxonomy" id="59737"/>
    <lineage>
        <taxon>Bacteria</taxon>
        <taxon>Bacillati</taxon>
        <taxon>Actinomycetota</taxon>
        <taxon>Actinomycetes</taxon>
        <taxon>Micrococcales</taxon>
        <taxon>Microbacteriaceae</taxon>
        <taxon>Rathayibacter</taxon>
    </lineage>
</organism>
<evidence type="ECO:0008006" key="4">
    <source>
        <dbReference type="Google" id="ProtNLM"/>
    </source>
</evidence>
<sequence length="236" mass="23990">MNGKGKVEIVRATSAEFRRLTLSPMLVYCLICAFLPALPLLTALAQLDGDVTASQSTALGQTMASALLQGSAFGAAAFGALRTASAFDSGVLARDVLLSGTRPALVARFVAAATSGAVLAALVVIIGAGMSALCSTGHVLPTAGWIVAAPLVGCWGGIWGGLCGTIVRLPLFVLFAALGPLSITTLVTESGIREAMPLAILETTATPTIVSACAGIAWLLLLLAIAYISGRRRPLL</sequence>
<gene>
    <name evidence="2" type="ORF">C7V51_12765</name>
</gene>
<reference evidence="2 3" key="1">
    <citation type="submission" date="2018-03" db="EMBL/GenBank/DDBJ databases">
        <title>Bacteriophage NCPPB3778 and a type I-E CRISPR drive the evolution of the US Biological Select Agent, Rathayibacter toxicus.</title>
        <authorList>
            <person name="Davis E.W.II."/>
            <person name="Tabima J.F."/>
            <person name="Weisberg A.J."/>
            <person name="Dantas Lopes L."/>
            <person name="Wiseman M.S."/>
            <person name="Wiseman M.S."/>
            <person name="Pupko T."/>
            <person name="Belcher M.S."/>
            <person name="Sechler A.J."/>
            <person name="Tancos M.A."/>
            <person name="Schroeder B.K."/>
            <person name="Murray T.D."/>
            <person name="Luster D.G."/>
            <person name="Schneider W.L."/>
            <person name="Rogers E."/>
            <person name="Andreote F.D."/>
            <person name="Grunwald N.J."/>
            <person name="Putnam M.L."/>
            <person name="Chang J.H."/>
        </authorList>
    </citation>
    <scope>NUCLEOTIDE SEQUENCE [LARGE SCALE GENOMIC DNA]</scope>
    <source>
        <strain evidence="2 3">NCCPB 2253</strain>
    </source>
</reference>
<keyword evidence="1" id="KW-0472">Membrane</keyword>
<dbReference type="AlphaFoldDB" id="A0AAD1AEF0"/>
<evidence type="ECO:0000313" key="3">
    <source>
        <dbReference type="Proteomes" id="UP000283946"/>
    </source>
</evidence>
<feature type="transmembrane region" description="Helical" evidence="1">
    <location>
        <begin position="142"/>
        <end position="162"/>
    </location>
</feature>
<dbReference type="EMBL" id="CP028130">
    <property type="protein sequence ID" value="AZZ56648.1"/>
    <property type="molecule type" value="Genomic_DNA"/>
</dbReference>
<keyword evidence="1" id="KW-1133">Transmembrane helix</keyword>
<evidence type="ECO:0000256" key="1">
    <source>
        <dbReference type="SAM" id="Phobius"/>
    </source>
</evidence>
<name>A0AAD1AEF0_9MICO</name>
<feature type="transmembrane region" description="Helical" evidence="1">
    <location>
        <begin position="169"/>
        <end position="188"/>
    </location>
</feature>
<dbReference type="RefSeq" id="WP_104265846.1">
    <property type="nucleotide sequence ID" value="NZ_CP028130.1"/>
</dbReference>
<keyword evidence="1" id="KW-0812">Transmembrane</keyword>
<evidence type="ECO:0000313" key="2">
    <source>
        <dbReference type="EMBL" id="AZZ56648.1"/>
    </source>
</evidence>
<feature type="transmembrane region" description="Helical" evidence="1">
    <location>
        <begin position="105"/>
        <end position="130"/>
    </location>
</feature>
<proteinExistence type="predicted"/>
<dbReference type="Proteomes" id="UP000283946">
    <property type="component" value="Chromosome"/>
</dbReference>
<dbReference type="KEGG" id="ria:C7V51_12765"/>
<protein>
    <recommendedName>
        <fullName evidence="4">ABC transporter</fullName>
    </recommendedName>
</protein>
<feature type="transmembrane region" description="Helical" evidence="1">
    <location>
        <begin position="66"/>
        <end position="84"/>
    </location>
</feature>
<feature type="transmembrane region" description="Helical" evidence="1">
    <location>
        <begin position="25"/>
        <end position="46"/>
    </location>
</feature>